<name>A0ABW3IC87_9FLAO</name>
<protein>
    <submittedName>
        <fullName evidence="2">Tetratricopeptide repeat protein</fullName>
    </submittedName>
</protein>
<dbReference type="InterPro" id="IPR019734">
    <property type="entry name" value="TPR_rpt"/>
</dbReference>
<gene>
    <name evidence="2" type="ORF">ACFQ1G_01450</name>
</gene>
<comment type="caution">
    <text evidence="2">The sequence shown here is derived from an EMBL/GenBank/DDBJ whole genome shotgun (WGS) entry which is preliminary data.</text>
</comment>
<accession>A0ABW3IC87</accession>
<dbReference type="Proteomes" id="UP001597100">
    <property type="component" value="Unassembled WGS sequence"/>
</dbReference>
<keyword evidence="1" id="KW-0802">TPR repeat</keyword>
<proteinExistence type="predicted"/>
<organism evidence="2 3">
    <name type="scientific">Salinimicrobium gaetbulicola</name>
    <dbReference type="NCBI Taxonomy" id="999702"/>
    <lineage>
        <taxon>Bacteria</taxon>
        <taxon>Pseudomonadati</taxon>
        <taxon>Bacteroidota</taxon>
        <taxon>Flavobacteriia</taxon>
        <taxon>Flavobacteriales</taxon>
        <taxon>Flavobacteriaceae</taxon>
        <taxon>Salinimicrobium</taxon>
    </lineage>
</organism>
<dbReference type="InterPro" id="IPR011990">
    <property type="entry name" value="TPR-like_helical_dom_sf"/>
</dbReference>
<dbReference type="SUPFAM" id="SSF48452">
    <property type="entry name" value="TPR-like"/>
    <property type="match status" value="1"/>
</dbReference>
<feature type="non-terminal residue" evidence="2">
    <location>
        <position position="1"/>
    </location>
</feature>
<dbReference type="Gene3D" id="1.25.40.10">
    <property type="entry name" value="Tetratricopeptide repeat domain"/>
    <property type="match status" value="1"/>
</dbReference>
<feature type="repeat" description="TPR" evidence="1">
    <location>
        <begin position="71"/>
        <end position="104"/>
    </location>
</feature>
<evidence type="ECO:0000313" key="2">
    <source>
        <dbReference type="EMBL" id="MFD0975444.1"/>
    </source>
</evidence>
<evidence type="ECO:0000313" key="3">
    <source>
        <dbReference type="Proteomes" id="UP001597100"/>
    </source>
</evidence>
<evidence type="ECO:0000256" key="1">
    <source>
        <dbReference type="PROSITE-ProRule" id="PRU00339"/>
    </source>
</evidence>
<reference evidence="3" key="1">
    <citation type="journal article" date="2019" name="Int. J. Syst. Evol. Microbiol.">
        <title>The Global Catalogue of Microorganisms (GCM) 10K type strain sequencing project: providing services to taxonomists for standard genome sequencing and annotation.</title>
        <authorList>
            <consortium name="The Broad Institute Genomics Platform"/>
            <consortium name="The Broad Institute Genome Sequencing Center for Infectious Disease"/>
            <person name="Wu L."/>
            <person name="Ma J."/>
        </authorList>
    </citation>
    <scope>NUCLEOTIDE SEQUENCE [LARGE SCALE GENOMIC DNA]</scope>
    <source>
        <strain evidence="3">CCUG 60898</strain>
    </source>
</reference>
<keyword evidence="3" id="KW-1185">Reference proteome</keyword>
<dbReference type="PROSITE" id="PS50005">
    <property type="entry name" value="TPR"/>
    <property type="match status" value="1"/>
</dbReference>
<dbReference type="EMBL" id="JBHTJP010000030">
    <property type="protein sequence ID" value="MFD0975444.1"/>
    <property type="molecule type" value="Genomic_DNA"/>
</dbReference>
<dbReference type="RefSeq" id="WP_380736461.1">
    <property type="nucleotide sequence ID" value="NZ_JBHTJP010000030.1"/>
</dbReference>
<sequence>GPLLALTGDVVPNYMKSILLTLILIVTQTSLAQKSEIEQLMLEGNQAFNNSDFDTAREKYSLIIKIDSLNKDATFNLGATFLNLGQNDKACEQFQKAYSIGDIGAFDVITQYCGVIKNVDKMIPNHVDELPKFKYNGKFVGLILRKNKYQKEINPLFIDFLKTEFKKSKDLKKLKDKFYIRLKNVTKEGELVAEIKGDIKNKYKEKILEILKNNTEYYPAIYNGEKVELTGGGFTLPVSVQ</sequence>